<proteinExistence type="predicted"/>
<dbReference type="STRING" id="1300341.I595_576"/>
<evidence type="ECO:0008006" key="4">
    <source>
        <dbReference type="Google" id="ProtNLM"/>
    </source>
</evidence>
<organism evidence="2 3">
    <name type="scientific">Croceitalea dokdonensis DOKDO 023</name>
    <dbReference type="NCBI Taxonomy" id="1300341"/>
    <lineage>
        <taxon>Bacteria</taxon>
        <taxon>Pseudomonadati</taxon>
        <taxon>Bacteroidota</taxon>
        <taxon>Flavobacteriia</taxon>
        <taxon>Flavobacteriales</taxon>
        <taxon>Flavobacteriaceae</taxon>
        <taxon>Croceitalea</taxon>
    </lineage>
</organism>
<dbReference type="EMBL" id="LDJX01000001">
    <property type="protein sequence ID" value="KPM33672.1"/>
    <property type="molecule type" value="Genomic_DNA"/>
</dbReference>
<evidence type="ECO:0000313" key="2">
    <source>
        <dbReference type="EMBL" id="KPM33672.1"/>
    </source>
</evidence>
<feature type="signal peptide" evidence="1">
    <location>
        <begin position="1"/>
        <end position="26"/>
    </location>
</feature>
<feature type="chain" id="PRO_5006135184" description="YbbR family protein" evidence="1">
    <location>
        <begin position="27"/>
        <end position="316"/>
    </location>
</feature>
<name>A0A0P7AXX0_9FLAO</name>
<gene>
    <name evidence="2" type="ORF">I595_576</name>
</gene>
<dbReference type="PATRIC" id="fig|1300341.3.peg.570"/>
<dbReference type="InterPro" id="IPR053154">
    <property type="entry name" value="c-di-AMP_regulator"/>
</dbReference>
<dbReference type="Proteomes" id="UP000050280">
    <property type="component" value="Unassembled WGS sequence"/>
</dbReference>
<sequence>MRSFFRQINKRKFKMFLVFLAASSLAWTISQLSETYEARAVFPVQMQHLPDSLLLDAEVTPMLSTKLRSSGFQFLRYALWSKTLVVDVQKVKEVDGNFYLTDEQLKPQLERQLPNNVSLLPLDQRRYMLNLDKVMVKRVPVKPRLELQLAPNYILREKLSLRPDSVTIKGPVAELSGIQSIETEPSKLENVTANFSKNVQLVAPEGFVKSELLEATTEISGIVESFSEKEFELRIIPLEVPEGYRARIFPSTVKLICKASMDRLKVLSSGDFKVVVNLGAMQAGSNILPLHLAKSPKEVYSVRLLHDNVEFVLEKL</sequence>
<dbReference type="InterPro" id="IPR012505">
    <property type="entry name" value="YbbR"/>
</dbReference>
<reference evidence="2 3" key="1">
    <citation type="submission" date="2015-09" db="EMBL/GenBank/DDBJ databases">
        <title>Genome sequence of the marine flavobacterium Croceitalea dokdonensis DOKDO 023 that contains proton- and sodium-pumping rhodopsins.</title>
        <authorList>
            <person name="Kwon S.-K."/>
            <person name="Lee H.K."/>
            <person name="Kwak M.-J."/>
            <person name="Kim J.F."/>
        </authorList>
    </citation>
    <scope>NUCLEOTIDE SEQUENCE [LARGE SCALE GENOMIC DNA]</scope>
    <source>
        <strain evidence="2 3">DOKDO 023</strain>
    </source>
</reference>
<dbReference type="Gene3D" id="2.170.120.30">
    <property type="match status" value="1"/>
</dbReference>
<dbReference type="Pfam" id="PF07949">
    <property type="entry name" value="YbbR"/>
    <property type="match status" value="1"/>
</dbReference>
<comment type="caution">
    <text evidence="2">The sequence shown here is derived from an EMBL/GenBank/DDBJ whole genome shotgun (WGS) entry which is preliminary data.</text>
</comment>
<dbReference type="PANTHER" id="PTHR37804">
    <property type="entry name" value="CDAA REGULATORY PROTEIN CDAR"/>
    <property type="match status" value="1"/>
</dbReference>
<dbReference type="AlphaFoldDB" id="A0A0P7AXX0"/>
<protein>
    <recommendedName>
        <fullName evidence="4">YbbR family protein</fullName>
    </recommendedName>
</protein>
<keyword evidence="1" id="KW-0732">Signal</keyword>
<dbReference type="Gene3D" id="2.170.120.40">
    <property type="entry name" value="YbbR-like domain"/>
    <property type="match status" value="1"/>
</dbReference>
<evidence type="ECO:0000313" key="3">
    <source>
        <dbReference type="Proteomes" id="UP000050280"/>
    </source>
</evidence>
<dbReference type="PANTHER" id="PTHR37804:SF1">
    <property type="entry name" value="CDAA REGULATORY PROTEIN CDAR"/>
    <property type="match status" value="1"/>
</dbReference>
<keyword evidence="3" id="KW-1185">Reference proteome</keyword>
<accession>A0A0P7AXX0</accession>
<evidence type="ECO:0000256" key="1">
    <source>
        <dbReference type="SAM" id="SignalP"/>
    </source>
</evidence>